<evidence type="ECO:0000313" key="1">
    <source>
        <dbReference type="EMBL" id="ESO06767.1"/>
    </source>
</evidence>
<dbReference type="HOGENOM" id="CLU_2239447_0_0_1"/>
<reference evidence="2" key="3">
    <citation type="submission" date="2015-06" db="UniProtKB">
        <authorList>
            <consortium name="EnsemblMetazoa"/>
        </authorList>
    </citation>
    <scope>IDENTIFICATION</scope>
</reference>
<dbReference type="InParanoid" id="T1F3F1"/>
<dbReference type="AlphaFoldDB" id="T1F3F1"/>
<dbReference type="EMBL" id="KB096275">
    <property type="protein sequence ID" value="ESO06767.1"/>
    <property type="molecule type" value="Genomic_DNA"/>
</dbReference>
<evidence type="ECO:0000313" key="3">
    <source>
        <dbReference type="Proteomes" id="UP000015101"/>
    </source>
</evidence>
<dbReference type="KEGG" id="hro:HELRODRAFT_170780"/>
<gene>
    <name evidence="2" type="primary">20203350</name>
    <name evidence="1" type="ORF">HELRODRAFT_170780</name>
</gene>
<dbReference type="GeneID" id="20203350"/>
<dbReference type="Proteomes" id="UP000015101">
    <property type="component" value="Unassembled WGS sequence"/>
</dbReference>
<dbReference type="EMBL" id="AMQM01003683">
    <property type="status" value="NOT_ANNOTATED_CDS"/>
    <property type="molecule type" value="Genomic_DNA"/>
</dbReference>
<accession>T1F3F1</accession>
<dbReference type="RefSeq" id="XP_009014863.1">
    <property type="nucleotide sequence ID" value="XM_009016615.1"/>
</dbReference>
<dbReference type="CTD" id="20203350"/>
<evidence type="ECO:0000313" key="2">
    <source>
        <dbReference type="EnsemblMetazoa" id="HelroP170780"/>
    </source>
</evidence>
<organism evidence="2 3">
    <name type="scientific">Helobdella robusta</name>
    <name type="common">Californian leech</name>
    <dbReference type="NCBI Taxonomy" id="6412"/>
    <lineage>
        <taxon>Eukaryota</taxon>
        <taxon>Metazoa</taxon>
        <taxon>Spiralia</taxon>
        <taxon>Lophotrochozoa</taxon>
        <taxon>Annelida</taxon>
        <taxon>Clitellata</taxon>
        <taxon>Hirudinea</taxon>
        <taxon>Rhynchobdellida</taxon>
        <taxon>Glossiphoniidae</taxon>
        <taxon>Helobdella</taxon>
    </lineage>
</organism>
<protein>
    <submittedName>
        <fullName evidence="1 2">Uncharacterized protein</fullName>
    </submittedName>
</protein>
<reference evidence="1 3" key="2">
    <citation type="journal article" date="2013" name="Nature">
        <title>Insights into bilaterian evolution from three spiralian genomes.</title>
        <authorList>
            <person name="Simakov O."/>
            <person name="Marletaz F."/>
            <person name="Cho S.J."/>
            <person name="Edsinger-Gonzales E."/>
            <person name="Havlak P."/>
            <person name="Hellsten U."/>
            <person name="Kuo D.H."/>
            <person name="Larsson T."/>
            <person name="Lv J."/>
            <person name="Arendt D."/>
            <person name="Savage R."/>
            <person name="Osoegawa K."/>
            <person name="de Jong P."/>
            <person name="Grimwood J."/>
            <person name="Chapman J.A."/>
            <person name="Shapiro H."/>
            <person name="Aerts A."/>
            <person name="Otillar R.P."/>
            <person name="Terry A.Y."/>
            <person name="Boore J.L."/>
            <person name="Grigoriev I.V."/>
            <person name="Lindberg D.R."/>
            <person name="Seaver E.C."/>
            <person name="Weisblat D.A."/>
            <person name="Putnam N.H."/>
            <person name="Rokhsar D.S."/>
        </authorList>
    </citation>
    <scope>NUCLEOTIDE SEQUENCE</scope>
</reference>
<keyword evidence="3" id="KW-1185">Reference proteome</keyword>
<name>T1F3F1_HELRO</name>
<sequence>MPLSILKLGITRIDVAIIDVDSQKEWNGPHHVEIASMLENSSVSPQNKARQMTAKSEMGSAWLNAIPNTMVVVAQFATLQLMTPFAIGISAQDGKRPDGCKCTVP</sequence>
<reference evidence="3" key="1">
    <citation type="submission" date="2012-12" db="EMBL/GenBank/DDBJ databases">
        <authorList>
            <person name="Hellsten U."/>
            <person name="Grimwood J."/>
            <person name="Chapman J.A."/>
            <person name="Shapiro H."/>
            <person name="Aerts A."/>
            <person name="Otillar R.P."/>
            <person name="Terry A.Y."/>
            <person name="Boore J.L."/>
            <person name="Simakov O."/>
            <person name="Marletaz F."/>
            <person name="Cho S.-J."/>
            <person name="Edsinger-Gonzales E."/>
            <person name="Havlak P."/>
            <person name="Kuo D.-H."/>
            <person name="Larsson T."/>
            <person name="Lv J."/>
            <person name="Arendt D."/>
            <person name="Savage R."/>
            <person name="Osoegawa K."/>
            <person name="de Jong P."/>
            <person name="Lindberg D.R."/>
            <person name="Seaver E.C."/>
            <person name="Weisblat D.A."/>
            <person name="Putnam N.H."/>
            <person name="Grigoriev I.V."/>
            <person name="Rokhsar D.S."/>
        </authorList>
    </citation>
    <scope>NUCLEOTIDE SEQUENCE</scope>
</reference>
<dbReference type="EnsemblMetazoa" id="HelroT170780">
    <property type="protein sequence ID" value="HelroP170780"/>
    <property type="gene ID" value="HelroG170780"/>
</dbReference>
<proteinExistence type="predicted"/>